<feature type="transmembrane region" description="Helical" evidence="6">
    <location>
        <begin position="120"/>
        <end position="139"/>
    </location>
</feature>
<accession>A0A1E3B234</accession>
<dbReference type="InterPro" id="IPR020846">
    <property type="entry name" value="MFS_dom"/>
</dbReference>
<evidence type="ECO:0000256" key="1">
    <source>
        <dbReference type="ARBA" id="ARBA00004141"/>
    </source>
</evidence>
<evidence type="ECO:0000256" key="6">
    <source>
        <dbReference type="SAM" id="Phobius"/>
    </source>
</evidence>
<dbReference type="GO" id="GO:0022857">
    <property type="term" value="F:transmembrane transporter activity"/>
    <property type="evidence" value="ECO:0007669"/>
    <property type="project" value="InterPro"/>
</dbReference>
<dbReference type="Gene3D" id="1.20.1250.20">
    <property type="entry name" value="MFS general substrate transporter like domains"/>
    <property type="match status" value="1"/>
</dbReference>
<comment type="similarity">
    <text evidence="2">Belongs to the major facilitator superfamily.</text>
</comment>
<dbReference type="GO" id="GO:0016020">
    <property type="term" value="C:membrane"/>
    <property type="evidence" value="ECO:0007669"/>
    <property type="project" value="UniProtKB-SubCell"/>
</dbReference>
<feature type="domain" description="Major facilitator superfamily (MFS) profile" evidence="7">
    <location>
        <begin position="53"/>
        <end position="485"/>
    </location>
</feature>
<keyword evidence="3 6" id="KW-0812">Transmembrane</keyword>
<sequence length="490" mass="52601">MASALTSITNEVPLANLSETDRAVVAPSDEVNWDGPDDPKNPMNWPEKKRIISVVLISIVGFLTPFSSSVSSPATAQIMDEFHSSDEILEGFVVSVFVLGNAVGPLVFGPASEVWGRSIILNSCDVLFVAFTIGCALANSLPMLMVFRFLAGCVGAAPVAIGGGVIADLIPRERRGKAMGIFTAGSLAGPVVGPIAGGYLAQEVNWRWSFWLVVIIGGLASALVLLVLRETHVPTILKWKAKKIQKQTGRSMLRVPGIKDEPLSKICAQAIVRPAKMLFLSPITASLSIFQALVFGYMYLMFTTFTPTFETQYGFSTGESGFVYLSLGVGIAISAFTIAQYSDKIMLARAEKKNHEGRPEDRLILMIYGAPMVPIGLFWYGWSAQDKLQFMVPIVGIAFVGLGIMSVSLPGNLYMVDTFTSYAASALAAVTFLRSVAGGLIPLAGTPMFNALGVGWGCSTLAFIAVALCPIPLLLTRYGELIRTRFPVHL</sequence>
<evidence type="ECO:0000256" key="3">
    <source>
        <dbReference type="ARBA" id="ARBA00022692"/>
    </source>
</evidence>
<keyword evidence="9" id="KW-1185">Reference proteome</keyword>
<keyword evidence="5 6" id="KW-0472">Membrane</keyword>
<dbReference type="CDD" id="cd17323">
    <property type="entry name" value="MFS_Tpo1_MDR_like"/>
    <property type="match status" value="1"/>
</dbReference>
<feature type="transmembrane region" description="Helical" evidence="6">
    <location>
        <begin position="179"/>
        <end position="202"/>
    </location>
</feature>
<comment type="subcellular location">
    <subcellularLocation>
        <location evidence="1">Membrane</location>
        <topology evidence="1">Multi-pass membrane protein</topology>
    </subcellularLocation>
</comment>
<dbReference type="VEuPathDB" id="FungiDB:SI65_09720"/>
<dbReference type="PANTHER" id="PTHR23502">
    <property type="entry name" value="MAJOR FACILITATOR SUPERFAMILY"/>
    <property type="match status" value="1"/>
</dbReference>
<dbReference type="Pfam" id="PF07690">
    <property type="entry name" value="MFS_1"/>
    <property type="match status" value="1"/>
</dbReference>
<feature type="transmembrane region" description="Helical" evidence="6">
    <location>
        <begin position="453"/>
        <end position="475"/>
    </location>
</feature>
<evidence type="ECO:0000256" key="5">
    <source>
        <dbReference type="ARBA" id="ARBA00023136"/>
    </source>
</evidence>
<comment type="caution">
    <text evidence="8">The sequence shown here is derived from an EMBL/GenBank/DDBJ whole genome shotgun (WGS) entry which is preliminary data.</text>
</comment>
<evidence type="ECO:0000313" key="8">
    <source>
        <dbReference type="EMBL" id="ODM14968.1"/>
    </source>
</evidence>
<evidence type="ECO:0000259" key="7">
    <source>
        <dbReference type="PROSITE" id="PS50850"/>
    </source>
</evidence>
<evidence type="ECO:0000256" key="2">
    <source>
        <dbReference type="ARBA" id="ARBA00008335"/>
    </source>
</evidence>
<dbReference type="EMBL" id="JXNT01000020">
    <property type="protein sequence ID" value="ODM14968.1"/>
    <property type="molecule type" value="Genomic_DNA"/>
</dbReference>
<gene>
    <name evidence="8" type="ORF">SI65_09720</name>
</gene>
<dbReference type="PANTHER" id="PTHR23502:SF68">
    <property type="entry name" value="MULTIDRUG TRANSPORTER, PUTATIVE (AFU_ORTHOLOGUE AFUA_3G01120)-RELATED"/>
    <property type="match status" value="1"/>
</dbReference>
<proteinExistence type="inferred from homology"/>
<dbReference type="STRING" id="573508.A0A1E3B234"/>
<organism evidence="8 9">
    <name type="scientific">Aspergillus cristatus</name>
    <name type="common">Chinese Fuzhuan brick tea-fermentation fungus</name>
    <name type="synonym">Eurotium cristatum</name>
    <dbReference type="NCBI Taxonomy" id="573508"/>
    <lineage>
        <taxon>Eukaryota</taxon>
        <taxon>Fungi</taxon>
        <taxon>Dikarya</taxon>
        <taxon>Ascomycota</taxon>
        <taxon>Pezizomycotina</taxon>
        <taxon>Eurotiomycetes</taxon>
        <taxon>Eurotiomycetidae</taxon>
        <taxon>Eurotiales</taxon>
        <taxon>Aspergillaceae</taxon>
        <taxon>Aspergillus</taxon>
        <taxon>Aspergillus subgen. Aspergillus</taxon>
    </lineage>
</organism>
<dbReference type="InterPro" id="IPR011701">
    <property type="entry name" value="MFS"/>
</dbReference>
<evidence type="ECO:0000256" key="4">
    <source>
        <dbReference type="ARBA" id="ARBA00022989"/>
    </source>
</evidence>
<reference evidence="8 9" key="1">
    <citation type="journal article" date="2016" name="BMC Genomics">
        <title>Comparative genomic and transcriptomic analyses of the Fuzhuan brick tea-fermentation fungus Aspergillus cristatus.</title>
        <authorList>
            <person name="Ge Y."/>
            <person name="Wang Y."/>
            <person name="Liu Y."/>
            <person name="Tan Y."/>
            <person name="Ren X."/>
            <person name="Zhang X."/>
            <person name="Hyde K.D."/>
            <person name="Liu Y."/>
            <person name="Liu Z."/>
        </authorList>
    </citation>
    <scope>NUCLEOTIDE SEQUENCE [LARGE SCALE GENOMIC DNA]</scope>
    <source>
        <strain evidence="8 9">GZAAS20.1005</strain>
    </source>
</reference>
<feature type="transmembrane region" description="Helical" evidence="6">
    <location>
        <begin position="388"/>
        <end position="407"/>
    </location>
</feature>
<dbReference type="Proteomes" id="UP000094569">
    <property type="component" value="Unassembled WGS sequence"/>
</dbReference>
<feature type="transmembrane region" description="Helical" evidence="6">
    <location>
        <begin position="208"/>
        <end position="228"/>
    </location>
</feature>
<feature type="transmembrane region" description="Helical" evidence="6">
    <location>
        <begin position="145"/>
        <end position="167"/>
    </location>
</feature>
<evidence type="ECO:0000313" key="9">
    <source>
        <dbReference type="Proteomes" id="UP000094569"/>
    </source>
</evidence>
<feature type="transmembrane region" description="Helical" evidence="6">
    <location>
        <begin position="419"/>
        <end position="441"/>
    </location>
</feature>
<feature type="transmembrane region" description="Helical" evidence="6">
    <location>
        <begin position="363"/>
        <end position="382"/>
    </location>
</feature>
<dbReference type="AlphaFoldDB" id="A0A1E3B234"/>
<dbReference type="OrthoDB" id="5296287at2759"/>
<feature type="transmembrane region" description="Helical" evidence="6">
    <location>
        <begin position="51"/>
        <end position="68"/>
    </location>
</feature>
<protein>
    <recommendedName>
        <fullName evidence="7">Major facilitator superfamily (MFS) profile domain-containing protein</fullName>
    </recommendedName>
</protein>
<feature type="transmembrane region" description="Helical" evidence="6">
    <location>
        <begin position="278"/>
        <end position="302"/>
    </location>
</feature>
<dbReference type="SUPFAM" id="SSF103473">
    <property type="entry name" value="MFS general substrate transporter"/>
    <property type="match status" value="1"/>
</dbReference>
<feature type="transmembrane region" description="Helical" evidence="6">
    <location>
        <begin position="322"/>
        <end position="342"/>
    </location>
</feature>
<dbReference type="InterPro" id="IPR036259">
    <property type="entry name" value="MFS_trans_sf"/>
</dbReference>
<feature type="transmembrane region" description="Helical" evidence="6">
    <location>
        <begin position="88"/>
        <end position="108"/>
    </location>
</feature>
<keyword evidence="4 6" id="KW-1133">Transmembrane helix</keyword>
<dbReference type="FunFam" id="1.20.1250.20:FF:000011">
    <property type="entry name" value="MFS multidrug transporter, putative"/>
    <property type="match status" value="1"/>
</dbReference>
<name>A0A1E3B234_ASPCR</name>
<dbReference type="PROSITE" id="PS50850">
    <property type="entry name" value="MFS"/>
    <property type="match status" value="1"/>
</dbReference>